<dbReference type="Pfam" id="PF08223">
    <property type="entry name" value="PaaX_C"/>
    <property type="match status" value="1"/>
</dbReference>
<evidence type="ECO:0000259" key="3">
    <source>
        <dbReference type="Pfam" id="PF20803"/>
    </source>
</evidence>
<accession>A0A5N0VHA7</accession>
<name>A0A5N0VHA7_9PSEU</name>
<dbReference type="PANTHER" id="PTHR30319">
    <property type="entry name" value="PHENYLACETIC ACID REGULATOR-RELATED TRANSCRIPTIONAL REPRESSOR"/>
    <property type="match status" value="1"/>
</dbReference>
<dbReference type="Pfam" id="PF20803">
    <property type="entry name" value="PaaX_M"/>
    <property type="match status" value="1"/>
</dbReference>
<reference evidence="4" key="1">
    <citation type="submission" date="2019-09" db="EMBL/GenBank/DDBJ databases">
        <authorList>
            <person name="Teo W.F.A."/>
            <person name="Duangmal K."/>
        </authorList>
    </citation>
    <scope>NUCLEOTIDE SEQUENCE [LARGE SCALE GENOMIC DNA]</scope>
    <source>
        <strain evidence="4">K81G1</strain>
    </source>
</reference>
<evidence type="ECO:0000313" key="5">
    <source>
        <dbReference type="Proteomes" id="UP000319769"/>
    </source>
</evidence>
<dbReference type="Proteomes" id="UP000319769">
    <property type="component" value="Unassembled WGS sequence"/>
</dbReference>
<sequence length="229" mass="26030">MGREERTARQAVARCAKAGWIEKTKHGRTVSWTLTPQGAEVISSGARRVGGRAPRKWDRRWLILSTTVRESRRATRTRLYAGLHWAGFGSPTPGLWVCPHTDRLDEVTRLIEDLGLKDETIAFMGTAEAVGIPETELVHRSWDLDALRSYFEQVLLQYGDLTPAPGDDTFFAYLGIVSELQRFPYRDPKLPEELVPDWVGRKAASTLWNLRDKWSKEATRRWAELNAGP</sequence>
<feature type="domain" description="Transcriptional repressor PaaX-like C-terminal" evidence="2">
    <location>
        <begin position="142"/>
        <end position="222"/>
    </location>
</feature>
<dbReference type="InterPro" id="IPR048846">
    <property type="entry name" value="PaaX-like_central"/>
</dbReference>
<dbReference type="PANTHER" id="PTHR30319:SF1">
    <property type="entry name" value="TRANSCRIPTIONAL REPRESSOR PAAX"/>
    <property type="match status" value="1"/>
</dbReference>
<dbReference type="EMBL" id="VMNW02000007">
    <property type="protein sequence ID" value="KAA9164520.1"/>
    <property type="molecule type" value="Genomic_DNA"/>
</dbReference>
<dbReference type="GO" id="GO:0006351">
    <property type="term" value="P:DNA-templated transcription"/>
    <property type="evidence" value="ECO:0007669"/>
    <property type="project" value="InterPro"/>
</dbReference>
<feature type="domain" description="Transcriptional repressor PaaX-like N-terminal" evidence="1">
    <location>
        <begin position="2"/>
        <end position="37"/>
    </location>
</feature>
<dbReference type="Gene3D" id="1.10.10.10">
    <property type="entry name" value="Winged helix-like DNA-binding domain superfamily/Winged helix DNA-binding domain"/>
    <property type="match status" value="1"/>
</dbReference>
<dbReference type="PIRSF" id="PIRSF020623">
    <property type="entry name" value="PaaX"/>
    <property type="match status" value="1"/>
</dbReference>
<organism evidence="4 5">
    <name type="scientific">Amycolatopsis acidicola</name>
    <dbReference type="NCBI Taxonomy" id="2596893"/>
    <lineage>
        <taxon>Bacteria</taxon>
        <taxon>Bacillati</taxon>
        <taxon>Actinomycetota</taxon>
        <taxon>Actinomycetes</taxon>
        <taxon>Pseudonocardiales</taxon>
        <taxon>Pseudonocardiaceae</taxon>
        <taxon>Amycolatopsis</taxon>
    </lineage>
</organism>
<dbReference type="InterPro" id="IPR036388">
    <property type="entry name" value="WH-like_DNA-bd_sf"/>
</dbReference>
<protein>
    <submittedName>
        <fullName evidence="4">Phenylacetic acid degradation protein PaaX</fullName>
    </submittedName>
</protein>
<evidence type="ECO:0000313" key="4">
    <source>
        <dbReference type="EMBL" id="KAA9164520.1"/>
    </source>
</evidence>
<dbReference type="InterPro" id="IPR011965">
    <property type="entry name" value="PaaX_trns_reg"/>
</dbReference>
<feature type="domain" description="Transcriptional repressor PaaX-like central Cas2-like" evidence="3">
    <location>
        <begin position="55"/>
        <end position="130"/>
    </location>
</feature>
<dbReference type="InterPro" id="IPR013225">
    <property type="entry name" value="PaaX_C"/>
</dbReference>
<comment type="caution">
    <text evidence="4">The sequence shown here is derived from an EMBL/GenBank/DDBJ whole genome shotgun (WGS) entry which is preliminary data.</text>
</comment>
<keyword evidence="5" id="KW-1185">Reference proteome</keyword>
<evidence type="ECO:0000259" key="1">
    <source>
        <dbReference type="Pfam" id="PF07848"/>
    </source>
</evidence>
<dbReference type="Gene3D" id="3.30.70.2650">
    <property type="match status" value="1"/>
</dbReference>
<proteinExistence type="predicted"/>
<dbReference type="Pfam" id="PF07848">
    <property type="entry name" value="PaaX"/>
    <property type="match status" value="1"/>
</dbReference>
<gene>
    <name evidence="4" type="ORF">FPZ12_007530</name>
</gene>
<dbReference type="OrthoDB" id="2270427at2"/>
<dbReference type="InterPro" id="IPR012906">
    <property type="entry name" value="PaaX-like_N"/>
</dbReference>
<evidence type="ECO:0000259" key="2">
    <source>
        <dbReference type="Pfam" id="PF08223"/>
    </source>
</evidence>
<dbReference type="AlphaFoldDB" id="A0A5N0VHA7"/>